<feature type="repeat" description="ANK" evidence="2">
    <location>
        <begin position="873"/>
        <end position="905"/>
    </location>
</feature>
<keyword evidence="5" id="KW-1185">Reference proteome</keyword>
<keyword evidence="2" id="KW-0040">ANK repeat</keyword>
<dbReference type="PROSITE" id="PS50297">
    <property type="entry name" value="ANK_REP_REGION"/>
    <property type="match status" value="5"/>
</dbReference>
<dbReference type="InterPro" id="IPR027417">
    <property type="entry name" value="P-loop_NTPase"/>
</dbReference>
<dbReference type="Pfam" id="PF22939">
    <property type="entry name" value="WHD_GPIID"/>
    <property type="match status" value="1"/>
</dbReference>
<feature type="domain" description="NACHT" evidence="3">
    <location>
        <begin position="263"/>
        <end position="409"/>
    </location>
</feature>
<dbReference type="SUPFAM" id="SSF52540">
    <property type="entry name" value="P-loop containing nucleoside triphosphate hydrolases"/>
    <property type="match status" value="1"/>
</dbReference>
<dbReference type="InterPro" id="IPR054471">
    <property type="entry name" value="GPIID_WHD"/>
</dbReference>
<feature type="repeat" description="ANK" evidence="2">
    <location>
        <begin position="807"/>
        <end position="839"/>
    </location>
</feature>
<dbReference type="InterPro" id="IPR036770">
    <property type="entry name" value="Ankyrin_rpt-contain_sf"/>
</dbReference>
<dbReference type="InterPro" id="IPR002110">
    <property type="entry name" value="Ankyrin_rpt"/>
</dbReference>
<dbReference type="InterPro" id="IPR007111">
    <property type="entry name" value="NACHT_NTPase"/>
</dbReference>
<name>A0A8H4W079_9HELO</name>
<dbReference type="OrthoDB" id="195446at2759"/>
<dbReference type="PROSITE" id="PS50088">
    <property type="entry name" value="ANK_REPEAT"/>
    <property type="match status" value="5"/>
</dbReference>
<dbReference type="Pfam" id="PF12796">
    <property type="entry name" value="Ank_2"/>
    <property type="match status" value="2"/>
</dbReference>
<dbReference type="Gene3D" id="1.25.40.20">
    <property type="entry name" value="Ankyrin repeat-containing domain"/>
    <property type="match status" value="1"/>
</dbReference>
<dbReference type="PROSITE" id="PS50837">
    <property type="entry name" value="NACHT"/>
    <property type="match status" value="1"/>
</dbReference>
<feature type="repeat" description="ANK" evidence="2">
    <location>
        <begin position="773"/>
        <end position="805"/>
    </location>
</feature>
<dbReference type="PANTHER" id="PTHR10039">
    <property type="entry name" value="AMELOGENIN"/>
    <property type="match status" value="1"/>
</dbReference>
<dbReference type="PANTHER" id="PTHR10039:SF15">
    <property type="entry name" value="NACHT DOMAIN-CONTAINING PROTEIN"/>
    <property type="match status" value="1"/>
</dbReference>
<proteinExistence type="predicted"/>
<reference evidence="4 5" key="1">
    <citation type="submission" date="2020-03" db="EMBL/GenBank/DDBJ databases">
        <title>Draft Genome Sequence of Cudoniella acicularis.</title>
        <authorList>
            <person name="Buettner E."/>
            <person name="Kellner H."/>
        </authorList>
    </citation>
    <scope>NUCLEOTIDE SEQUENCE [LARGE SCALE GENOMIC DNA]</scope>
    <source>
        <strain evidence="4 5">DSM 108380</strain>
    </source>
</reference>
<protein>
    <recommendedName>
        <fullName evidence="3">NACHT domain-containing protein</fullName>
    </recommendedName>
</protein>
<feature type="repeat" description="ANK" evidence="2">
    <location>
        <begin position="840"/>
        <end position="872"/>
    </location>
</feature>
<evidence type="ECO:0000256" key="1">
    <source>
        <dbReference type="ARBA" id="ARBA00022737"/>
    </source>
</evidence>
<dbReference type="AlphaFoldDB" id="A0A8H4W079"/>
<accession>A0A8H4W079</accession>
<comment type="caution">
    <text evidence="4">The sequence shown here is derived from an EMBL/GenBank/DDBJ whole genome shotgun (WGS) entry which is preliminary data.</text>
</comment>
<sequence>MDPLSLTVNVVALIQLASSCLKLSRKFVGPSEFSSSDLTSIVTALYGFTGAVKTFETHLEIYEDDEARLISLEYLKPALKQCEEALNIIKNFVEKSNFIGKHFIGPKFDRKLKISLKALDGAKELLTLALQADQRTILHGVERYIRNVAEDLRDLHDLVKSNEKKLDGLNKEQIERFKQTYTWHVGIVTSLKRLHMDGDATLKEVKKVGREQSNSHRETILDWLTPINYAGQQSDLINRRQAGTGAWLLASTEFQTWVDTGKQTLFCPGIPGAGKTILTSIVVDELNKKYHNNTSVGIAYVYCNFQRQGEQKALDLLTNLLKQLAQRQPSLPSSVEDLHHQHKARHTRPSLDDISRALRSVGALYSRVFIIVDALDECQTANNCRSKLLCEIFSFQAKTEANFFATSRPAPHIEREFSGCMSIEITASNEDVCRYLDSRMLQLPAFVLKRPDLQEEIKTKITPAVEGMFLLAQLYLDSLQDKTSVREVKGALNKLQKQNQGRSTQSNKLEVLAQAYTHAMERINQQKPGFRLLANKVLSWITCVKRQLTAPELQHALAVTIGDHELDKENLREISDIVSVCAGLVIVDKESDIIRLVHYTTQEYFEETRKEWFPNAETDITLICVTYLSFNVFTTGFCQTDDEFQERLRSYKLYDYSARNWGHHARNVLPLCEVIMDFLECEAKVEASSQAVHACKGESQTIPRNVIGLHVATYFGLEAAVYALLSRGYGPNSEDTYGWTPLFWAVDKGHETIVKALLSTGAVDINLKDKTIFCRTPLLLAADTGNPSAVKLLLDNGAELESRDSEYDSTPILWASWKGHEGVVGLLLESGGDLEARNFLSSSPLSLAAESGHDAVVTLLLEKGAELEVEDSFGQTPLLLAALGGHTAVVELLLEEGAEDTVFNLAYPFFRYDLGKARLSSRVRRRGKAKDRLALKMDRKEEKGMKKKA</sequence>
<evidence type="ECO:0000259" key="3">
    <source>
        <dbReference type="PROSITE" id="PS50837"/>
    </source>
</evidence>
<gene>
    <name evidence="4" type="ORF">G7Y89_g11882</name>
</gene>
<dbReference type="SUPFAM" id="SSF48403">
    <property type="entry name" value="Ankyrin repeat"/>
    <property type="match status" value="1"/>
</dbReference>
<keyword evidence="1" id="KW-0677">Repeat</keyword>
<organism evidence="4 5">
    <name type="scientific">Cudoniella acicularis</name>
    <dbReference type="NCBI Taxonomy" id="354080"/>
    <lineage>
        <taxon>Eukaryota</taxon>
        <taxon>Fungi</taxon>
        <taxon>Dikarya</taxon>
        <taxon>Ascomycota</taxon>
        <taxon>Pezizomycotina</taxon>
        <taxon>Leotiomycetes</taxon>
        <taxon>Helotiales</taxon>
        <taxon>Tricladiaceae</taxon>
        <taxon>Cudoniella</taxon>
    </lineage>
</organism>
<evidence type="ECO:0000256" key="2">
    <source>
        <dbReference type="PROSITE-ProRule" id="PRU00023"/>
    </source>
</evidence>
<dbReference type="Pfam" id="PF24883">
    <property type="entry name" value="NPHP3_N"/>
    <property type="match status" value="1"/>
</dbReference>
<evidence type="ECO:0000313" key="5">
    <source>
        <dbReference type="Proteomes" id="UP000566819"/>
    </source>
</evidence>
<evidence type="ECO:0000313" key="4">
    <source>
        <dbReference type="EMBL" id="KAF4626279.1"/>
    </source>
</evidence>
<dbReference type="InterPro" id="IPR056884">
    <property type="entry name" value="NPHP3-like_N"/>
</dbReference>
<dbReference type="EMBL" id="JAAMPI010001185">
    <property type="protein sequence ID" value="KAF4626279.1"/>
    <property type="molecule type" value="Genomic_DNA"/>
</dbReference>
<feature type="repeat" description="ANK" evidence="2">
    <location>
        <begin position="737"/>
        <end position="762"/>
    </location>
</feature>
<dbReference type="SMART" id="SM00248">
    <property type="entry name" value="ANK"/>
    <property type="match status" value="6"/>
</dbReference>
<dbReference type="Proteomes" id="UP000566819">
    <property type="component" value="Unassembled WGS sequence"/>
</dbReference>
<dbReference type="Gene3D" id="3.40.50.300">
    <property type="entry name" value="P-loop containing nucleotide triphosphate hydrolases"/>
    <property type="match status" value="1"/>
</dbReference>